<gene>
    <name evidence="4" type="ORF">DL762_000910</name>
</gene>
<dbReference type="Pfam" id="PF13517">
    <property type="entry name" value="FG-GAP_3"/>
    <property type="match status" value="2"/>
</dbReference>
<evidence type="ECO:0000256" key="2">
    <source>
        <dbReference type="SAM" id="SignalP"/>
    </source>
</evidence>
<dbReference type="PANTHER" id="PTHR30383:SF5">
    <property type="entry name" value="SGNH HYDROLASE-TYPE ESTERASE DOMAIN-CONTAINING PROTEIN"/>
    <property type="match status" value="1"/>
</dbReference>
<keyword evidence="1 2" id="KW-0732">Signal</keyword>
<comment type="caution">
    <text evidence="4">The sequence shown here is derived from an EMBL/GenBank/DDBJ whole genome shotgun (WGS) entry which is preliminary data.</text>
</comment>
<dbReference type="SUPFAM" id="SSF69318">
    <property type="entry name" value="Integrin alpha N-terminal domain"/>
    <property type="match status" value="1"/>
</dbReference>
<dbReference type="Gene3D" id="2.130.10.130">
    <property type="entry name" value="Integrin alpha, N-terminal"/>
    <property type="match status" value="1"/>
</dbReference>
<organism evidence="4 5">
    <name type="scientific">Monosporascus cannonballus</name>
    <dbReference type="NCBI Taxonomy" id="155416"/>
    <lineage>
        <taxon>Eukaryota</taxon>
        <taxon>Fungi</taxon>
        <taxon>Dikarya</taxon>
        <taxon>Ascomycota</taxon>
        <taxon>Pezizomycotina</taxon>
        <taxon>Sordariomycetes</taxon>
        <taxon>Xylariomycetidae</taxon>
        <taxon>Xylariales</taxon>
        <taxon>Xylariales incertae sedis</taxon>
        <taxon>Monosporascus</taxon>
    </lineage>
</organism>
<dbReference type="InterPro" id="IPR051532">
    <property type="entry name" value="Ester_Hydrolysis_Enzymes"/>
</dbReference>
<evidence type="ECO:0000313" key="5">
    <source>
        <dbReference type="Proteomes" id="UP000294003"/>
    </source>
</evidence>
<dbReference type="Pfam" id="PF13472">
    <property type="entry name" value="Lipase_GDSL_2"/>
    <property type="match status" value="1"/>
</dbReference>
<dbReference type="Gene3D" id="3.40.50.1110">
    <property type="entry name" value="SGNH hydrolase"/>
    <property type="match status" value="1"/>
</dbReference>
<accession>A0ABY0HI85</accession>
<dbReference type="Proteomes" id="UP000294003">
    <property type="component" value="Unassembled WGS sequence"/>
</dbReference>
<keyword evidence="5" id="KW-1185">Reference proteome</keyword>
<protein>
    <recommendedName>
        <fullName evidence="3">SGNH hydrolase-type esterase domain-containing protein</fullName>
    </recommendedName>
</protein>
<name>A0ABY0HI85_9PEZI</name>
<proteinExistence type="predicted"/>
<dbReference type="InterPro" id="IPR028994">
    <property type="entry name" value="Integrin_alpha_N"/>
</dbReference>
<dbReference type="CDD" id="cd01833">
    <property type="entry name" value="XynB_like"/>
    <property type="match status" value="1"/>
</dbReference>
<dbReference type="SUPFAM" id="SSF52266">
    <property type="entry name" value="SGNH hydrolase"/>
    <property type="match status" value="1"/>
</dbReference>
<feature type="chain" id="PRO_5045816903" description="SGNH hydrolase-type esterase domain-containing protein" evidence="2">
    <location>
        <begin position="22"/>
        <end position="758"/>
    </location>
</feature>
<feature type="signal peptide" evidence="2">
    <location>
        <begin position="1"/>
        <end position="21"/>
    </location>
</feature>
<reference evidence="4 5" key="1">
    <citation type="submission" date="2018-06" db="EMBL/GenBank/DDBJ databases">
        <title>Complete Genomes of Monosporascus.</title>
        <authorList>
            <person name="Robinson A.J."/>
            <person name="Natvig D.O."/>
        </authorList>
    </citation>
    <scope>NUCLEOTIDE SEQUENCE [LARGE SCALE GENOMIC DNA]</scope>
    <source>
        <strain evidence="4 5">CBS 609.92</strain>
    </source>
</reference>
<dbReference type="InterPro" id="IPR013517">
    <property type="entry name" value="FG-GAP"/>
</dbReference>
<dbReference type="PANTHER" id="PTHR30383">
    <property type="entry name" value="THIOESTERASE 1/PROTEASE 1/LYSOPHOSPHOLIPASE L1"/>
    <property type="match status" value="1"/>
</dbReference>
<evidence type="ECO:0000259" key="3">
    <source>
        <dbReference type="Pfam" id="PF13472"/>
    </source>
</evidence>
<dbReference type="EMBL" id="QJNS01000016">
    <property type="protein sequence ID" value="RYO93705.1"/>
    <property type="molecule type" value="Genomic_DNA"/>
</dbReference>
<sequence>MRPISLFSLTGIVAIFDPVGAADFYIYGVDEFQPFVDFPGSISLAGYVFYNSPPDCRDVDNSIFIPELDDRIPPSQDPPPEPIKSVLRIQPLGDSITKGSGSSDGNGYRRHFREMLADIAADIDMIGSLVDGTMEDSSHEGHSGSFLAEIRGYARSSLGANPNVVLLHAGTNNMDLEVDVDAAPGLVQGIIDDILDRLPDTTVIVAKTIWANDRRMQANTDAFNARIHELVAENERAGKHVLLADMSGIITSDDLKDRKHPNDKGYRKMATVWLDAIKVEIEKGWIRNPMEPSEKDGVGLGTQAGSGPIFSCEGGNWKKMGTIFDGFRTWEELGTLMPAQRNGRQDKVILADLNGDGLTDYILADDDGSVRAWINNRMPLPFTELGKINPPWQSVTGSMVRMADMDNDGRADMIALYSEGAARVWKTMDDGRTFKALDAKWATGPDVREKIRIEDMDGDGYADYVIAPSKRNWEEPVTIAPGLSGVPPDTTRLYGDGKADYFVVYKGGATGVPFAPGVSGVTGGMIRFSEIDGDGRADFLAISADGSVCAWRNLDIIPDKIKSIRFADLDGDRRGDIIFVDRLGAARAWLNRGDGVWNYAGETALGPSEDVSNSRIEFADVNGDGLADYLLIYGGGAVKAFLNNGNIPDRGRGRSWQEGDGRADFLVIWDGGAVTAYRNHGNIPPKPGTRIWQDGYSVATGVGEPGSKVRFAHITGDKRAEYLIVYDGGAAKSYNNTGNIPDVGRPRNWFAIGVIAGG</sequence>
<feature type="domain" description="SGNH hydrolase-type esterase" evidence="3">
    <location>
        <begin position="92"/>
        <end position="267"/>
    </location>
</feature>
<dbReference type="InterPro" id="IPR013830">
    <property type="entry name" value="SGNH_hydro"/>
</dbReference>
<evidence type="ECO:0000256" key="1">
    <source>
        <dbReference type="ARBA" id="ARBA00022729"/>
    </source>
</evidence>
<evidence type="ECO:0000313" key="4">
    <source>
        <dbReference type="EMBL" id="RYO93705.1"/>
    </source>
</evidence>
<dbReference type="InterPro" id="IPR036514">
    <property type="entry name" value="SGNH_hydro_sf"/>
</dbReference>